<dbReference type="GO" id="GO:0004035">
    <property type="term" value="F:alkaline phosphatase activity"/>
    <property type="evidence" value="ECO:0007669"/>
    <property type="project" value="UniProtKB-EC"/>
</dbReference>
<feature type="binding site" evidence="5">
    <location>
        <begin position="199"/>
        <end position="201"/>
    </location>
    <ligand>
        <name>substrate</name>
    </ligand>
</feature>
<keyword evidence="2" id="KW-0479">Metal-binding</keyword>
<dbReference type="PANTHER" id="PTHR10151:SF120">
    <property type="entry name" value="BIS(5'-ADENOSYL)-TRIPHOSPHATASE"/>
    <property type="match status" value="1"/>
</dbReference>
<dbReference type="KEGG" id="ftj:FTUN_3081"/>
<proteinExistence type="predicted"/>
<organism evidence="6 7">
    <name type="scientific">Frigoriglobus tundricola</name>
    <dbReference type="NCBI Taxonomy" id="2774151"/>
    <lineage>
        <taxon>Bacteria</taxon>
        <taxon>Pseudomonadati</taxon>
        <taxon>Planctomycetota</taxon>
        <taxon>Planctomycetia</taxon>
        <taxon>Gemmatales</taxon>
        <taxon>Gemmataceae</taxon>
        <taxon>Frigoriglobus</taxon>
    </lineage>
</organism>
<dbReference type="CDD" id="cd16016">
    <property type="entry name" value="AP-SPAP"/>
    <property type="match status" value="1"/>
</dbReference>
<keyword evidence="1 4" id="KW-0597">Phosphoprotein</keyword>
<dbReference type="EC" id="3.1.3.1" evidence="6"/>
<evidence type="ECO:0000256" key="2">
    <source>
        <dbReference type="ARBA" id="ARBA00022723"/>
    </source>
</evidence>
<sequence>MPRAVLLVLVLLLAAGAGVGSYLAFRPEPPKPVVEPTHPAVEPPAHADPKAAADRPKLVVLVVFDQMRGDYLARWADLYGPDGFERMKKGGIWFSECHIPYACTSTGPGHASLSTGAPPSVHGIIENEWYDRKSAAKMYCCQPTRPYALVPPLAADPKASTSRGSAIGYSPERLLAQTVADALFEETKGKGRVFSLSIKDRTAVLMGGQHPTGAYCFDTRDGKFHTGAYYGRDAAHPWVTEFNNAKRSDAWFDQKWERFKPELDYVKSSGPDDAPGEAPGFNGQGRTFPHPFRGKLEAPAKPYYEAVEASPAGNEMLFELVQKAVAAEKLGRGDAPDLLCVSFSSNDLIGHLYGPDSQEVLDVTLRADAIIGRFLKFLDAEVGAGQYAMVVTADHGVCPLPELASTRAKYPTAARKTVKELADGLEAALTAMYGKVGDAPTRWLELFDDDVWPWVYLKYESIEARKLKVDDVAAAACDWLANNPGFIETAFTRKELEGSAPAPAKPFRAAAALAYRPDRCGDVLVIPKPGVLVTKYPTGTNHGSPQPYDAHIPFLVYGAGVPALGERKEKVSSLSVAPTLAWGLGLPALKHAALYPPEAIPVKR</sequence>
<dbReference type="PANTHER" id="PTHR10151">
    <property type="entry name" value="ECTONUCLEOTIDE PYROPHOSPHATASE/PHOSPHODIESTERASE"/>
    <property type="match status" value="1"/>
</dbReference>
<dbReference type="Proteomes" id="UP000503447">
    <property type="component" value="Chromosome"/>
</dbReference>
<dbReference type="GO" id="GO:0046872">
    <property type="term" value="F:metal ion binding"/>
    <property type="evidence" value="ECO:0007669"/>
    <property type="project" value="UniProtKB-KW"/>
</dbReference>
<dbReference type="PIRSF" id="PIRSF031924">
    <property type="entry name" value="Pi-irrepressible_AP"/>
    <property type="match status" value="1"/>
</dbReference>
<keyword evidence="3" id="KW-0732">Signal</keyword>
<dbReference type="SUPFAM" id="SSF53649">
    <property type="entry name" value="Alkaline phosphatase-like"/>
    <property type="match status" value="1"/>
</dbReference>
<gene>
    <name evidence="6" type="ORF">FTUN_3081</name>
</gene>
<protein>
    <submittedName>
        <fullName evidence="6">Alkaline phosphatase PhoV</fullName>
        <ecNumber evidence="6">3.1.3.1</ecNumber>
    </submittedName>
</protein>
<dbReference type="InterPro" id="IPR026263">
    <property type="entry name" value="Alkaline_phosphatase_prok"/>
</dbReference>
<dbReference type="InterPro" id="IPR002591">
    <property type="entry name" value="Phosphodiest/P_Trfase"/>
</dbReference>
<dbReference type="AlphaFoldDB" id="A0A6M5YRA9"/>
<keyword evidence="6" id="KW-0378">Hydrolase</keyword>
<dbReference type="InterPro" id="IPR017850">
    <property type="entry name" value="Alkaline_phosphatase_core_sf"/>
</dbReference>
<accession>A0A6M5YRA9</accession>
<evidence type="ECO:0000256" key="3">
    <source>
        <dbReference type="ARBA" id="ARBA00022729"/>
    </source>
</evidence>
<evidence type="ECO:0000256" key="4">
    <source>
        <dbReference type="PIRSR" id="PIRSR031924-50"/>
    </source>
</evidence>
<keyword evidence="7" id="KW-1185">Reference proteome</keyword>
<dbReference type="Pfam" id="PF01663">
    <property type="entry name" value="Phosphodiest"/>
    <property type="match status" value="1"/>
</dbReference>
<name>A0A6M5YRA9_9BACT</name>
<dbReference type="Gene3D" id="3.30.1360.150">
    <property type="match status" value="1"/>
</dbReference>
<feature type="binding site" evidence="5">
    <location>
        <position position="127"/>
    </location>
    <ligand>
        <name>substrate</name>
    </ligand>
</feature>
<dbReference type="EMBL" id="CP053452">
    <property type="protein sequence ID" value="QJW95532.1"/>
    <property type="molecule type" value="Genomic_DNA"/>
</dbReference>
<evidence type="ECO:0000313" key="7">
    <source>
        <dbReference type="Proteomes" id="UP000503447"/>
    </source>
</evidence>
<dbReference type="Gene3D" id="3.40.720.10">
    <property type="entry name" value="Alkaline Phosphatase, subunit A"/>
    <property type="match status" value="1"/>
</dbReference>
<reference evidence="7" key="1">
    <citation type="submission" date="2020-05" db="EMBL/GenBank/DDBJ databases">
        <title>Frigoriglobus tundricola gen. nov., sp. nov., a psychrotolerant cellulolytic planctomycete of the family Gemmataceae with two divergent copies of 16S rRNA gene.</title>
        <authorList>
            <person name="Kulichevskaya I.S."/>
            <person name="Ivanova A.A."/>
            <person name="Naumoff D.G."/>
            <person name="Beletsky A.V."/>
            <person name="Rijpstra W.I.C."/>
            <person name="Sinninghe Damste J.S."/>
            <person name="Mardanov A.V."/>
            <person name="Ravin N.V."/>
            <person name="Dedysh S.N."/>
        </authorList>
    </citation>
    <scope>NUCLEOTIDE SEQUENCE [LARGE SCALE GENOMIC DNA]</scope>
    <source>
        <strain evidence="7">PL17</strain>
    </source>
</reference>
<evidence type="ECO:0000256" key="5">
    <source>
        <dbReference type="PIRSR" id="PIRSR031924-51"/>
    </source>
</evidence>
<evidence type="ECO:0000256" key="1">
    <source>
        <dbReference type="ARBA" id="ARBA00022553"/>
    </source>
</evidence>
<dbReference type="RefSeq" id="WP_171471297.1">
    <property type="nucleotide sequence ID" value="NZ_CP053452.2"/>
</dbReference>
<evidence type="ECO:0000313" key="6">
    <source>
        <dbReference type="EMBL" id="QJW95532.1"/>
    </source>
</evidence>
<feature type="active site" description="Phosphothreonine intermediate" evidence="4">
    <location>
        <position position="106"/>
    </location>
</feature>